<evidence type="ECO:0000256" key="2">
    <source>
        <dbReference type="SAM" id="SignalP"/>
    </source>
</evidence>
<keyword evidence="2" id="KW-0732">Signal</keyword>
<reference evidence="3 4" key="1">
    <citation type="journal article" date="2023" name="Sci. Data">
        <title>Genome assembly of the Korean intertidal mud-creeper Batillaria attramentaria.</title>
        <authorList>
            <person name="Patra A.K."/>
            <person name="Ho P.T."/>
            <person name="Jun S."/>
            <person name="Lee S.J."/>
            <person name="Kim Y."/>
            <person name="Won Y.J."/>
        </authorList>
    </citation>
    <scope>NUCLEOTIDE SEQUENCE [LARGE SCALE GENOMIC DNA]</scope>
    <source>
        <strain evidence="3">Wonlab-2016</strain>
    </source>
</reference>
<keyword evidence="4" id="KW-1185">Reference proteome</keyword>
<proteinExistence type="predicted"/>
<dbReference type="Proteomes" id="UP001519460">
    <property type="component" value="Unassembled WGS sequence"/>
</dbReference>
<comment type="caution">
    <text evidence="3">The sequence shown here is derived from an EMBL/GenBank/DDBJ whole genome shotgun (WGS) entry which is preliminary data.</text>
</comment>
<organism evidence="3 4">
    <name type="scientific">Batillaria attramentaria</name>
    <dbReference type="NCBI Taxonomy" id="370345"/>
    <lineage>
        <taxon>Eukaryota</taxon>
        <taxon>Metazoa</taxon>
        <taxon>Spiralia</taxon>
        <taxon>Lophotrochozoa</taxon>
        <taxon>Mollusca</taxon>
        <taxon>Gastropoda</taxon>
        <taxon>Caenogastropoda</taxon>
        <taxon>Sorbeoconcha</taxon>
        <taxon>Cerithioidea</taxon>
        <taxon>Batillariidae</taxon>
        <taxon>Batillaria</taxon>
    </lineage>
</organism>
<sequence>MSYFMIVIPKLITLISQVVSRVGTNRPALSHVERTVTGDVKEILEFVTIVFRVGTNRPVLNHVEKTVTADVTGILVFVTVAEQGFMGNSVKLRVGTDVSTKHATDRMALVPVNFCGIRLVAQNARTVITEESGVDLVVTVVTIPSVIIMTDTVLMDVMTVIAVICVTVMEVSPENALRDTEGDKTETTDPDGNYSRLENYENPDDIRPYSMLQTDRGHNTNINIQGDKEAVLYHNQY</sequence>
<evidence type="ECO:0000313" key="3">
    <source>
        <dbReference type="EMBL" id="KAK7493617.1"/>
    </source>
</evidence>
<feature type="region of interest" description="Disordered" evidence="1">
    <location>
        <begin position="177"/>
        <end position="206"/>
    </location>
</feature>
<dbReference type="AlphaFoldDB" id="A0ABD0L3K4"/>
<name>A0ABD0L3K4_9CAEN</name>
<evidence type="ECO:0000256" key="1">
    <source>
        <dbReference type="SAM" id="MobiDB-lite"/>
    </source>
</evidence>
<feature type="compositionally biased region" description="Basic and acidic residues" evidence="1">
    <location>
        <begin position="177"/>
        <end position="187"/>
    </location>
</feature>
<gene>
    <name evidence="3" type="ORF">BaRGS_00015129</name>
</gene>
<feature type="signal peptide" evidence="2">
    <location>
        <begin position="1"/>
        <end position="20"/>
    </location>
</feature>
<dbReference type="EMBL" id="JACVVK020000091">
    <property type="protein sequence ID" value="KAK7493617.1"/>
    <property type="molecule type" value="Genomic_DNA"/>
</dbReference>
<protein>
    <submittedName>
        <fullName evidence="3">Uncharacterized protein</fullName>
    </submittedName>
</protein>
<evidence type="ECO:0000313" key="4">
    <source>
        <dbReference type="Proteomes" id="UP001519460"/>
    </source>
</evidence>
<feature type="chain" id="PRO_5044851042" evidence="2">
    <location>
        <begin position="21"/>
        <end position="237"/>
    </location>
</feature>
<accession>A0ABD0L3K4</accession>